<keyword evidence="2" id="KW-1185">Reference proteome</keyword>
<protein>
    <submittedName>
        <fullName evidence="1">Uncharacterized protein</fullName>
    </submittedName>
</protein>
<reference evidence="2" key="1">
    <citation type="journal article" date="2019" name="Int. J. Syst. Evol. Microbiol.">
        <title>The Global Catalogue of Microorganisms (GCM) 10K type strain sequencing project: providing services to taxonomists for standard genome sequencing and annotation.</title>
        <authorList>
            <consortium name="The Broad Institute Genomics Platform"/>
            <consortium name="The Broad Institute Genome Sequencing Center for Infectious Disease"/>
            <person name="Wu L."/>
            <person name="Ma J."/>
        </authorList>
    </citation>
    <scope>NUCLEOTIDE SEQUENCE [LARGE SCALE GENOMIC DNA]</scope>
    <source>
        <strain evidence="2">JCM 4565</strain>
    </source>
</reference>
<dbReference type="RefSeq" id="WP_344120731.1">
    <property type="nucleotide sequence ID" value="NZ_BAAABW010000026.1"/>
</dbReference>
<organism evidence="1 2">
    <name type="scientific">Streptomyces blastmyceticus</name>
    <dbReference type="NCBI Taxonomy" id="68180"/>
    <lineage>
        <taxon>Bacteria</taxon>
        <taxon>Bacillati</taxon>
        <taxon>Actinomycetota</taxon>
        <taxon>Actinomycetes</taxon>
        <taxon>Kitasatosporales</taxon>
        <taxon>Streptomycetaceae</taxon>
        <taxon>Streptomyces</taxon>
    </lineage>
</organism>
<name>A0ABP3H9T6_9ACTN</name>
<dbReference type="Proteomes" id="UP001500063">
    <property type="component" value="Unassembled WGS sequence"/>
</dbReference>
<dbReference type="EMBL" id="BAAABW010000026">
    <property type="protein sequence ID" value="GAA0364374.1"/>
    <property type="molecule type" value="Genomic_DNA"/>
</dbReference>
<evidence type="ECO:0000313" key="2">
    <source>
        <dbReference type="Proteomes" id="UP001500063"/>
    </source>
</evidence>
<comment type="caution">
    <text evidence="1">The sequence shown here is derived from an EMBL/GenBank/DDBJ whole genome shotgun (WGS) entry which is preliminary data.</text>
</comment>
<sequence>MIAAVEARLFQMPLASSCWRLTTTLVPPAKPVTFTPTNAAETLLVQVCAAVAPLTVRDCAASAYRATGGWTTMKTVGLLDTVTAPEVPAAPITLPWASTGVNTGFVGIAPPYQAGARTQRQRGC</sequence>
<evidence type="ECO:0000313" key="1">
    <source>
        <dbReference type="EMBL" id="GAA0364374.1"/>
    </source>
</evidence>
<gene>
    <name evidence="1" type="ORF">GCM10010319_47780</name>
</gene>
<proteinExistence type="predicted"/>
<accession>A0ABP3H9T6</accession>